<dbReference type="AlphaFoldDB" id="A0A5C6TZF6"/>
<proteinExistence type="predicted"/>
<dbReference type="Proteomes" id="UP000321832">
    <property type="component" value="Unassembled WGS sequence"/>
</dbReference>
<accession>A0A5C6TZF6</accession>
<evidence type="ECO:0000313" key="2">
    <source>
        <dbReference type="EMBL" id="TXC66023.1"/>
    </source>
</evidence>
<sequence>MTPSAGGEPARDVIGRAGDQAKQVASTANAAYASASDTSSGNKTLLYAGVAAVALVGVVAAFGFIRR</sequence>
<keyword evidence="1" id="KW-1133">Transmembrane helix</keyword>
<evidence type="ECO:0000256" key="1">
    <source>
        <dbReference type="SAM" id="Phobius"/>
    </source>
</evidence>
<feature type="transmembrane region" description="Helical" evidence="1">
    <location>
        <begin position="45"/>
        <end position="65"/>
    </location>
</feature>
<dbReference type="EMBL" id="VOPW01000001">
    <property type="protein sequence ID" value="TXC66023.1"/>
    <property type="molecule type" value="Genomic_DNA"/>
</dbReference>
<evidence type="ECO:0000313" key="3">
    <source>
        <dbReference type="Proteomes" id="UP000321832"/>
    </source>
</evidence>
<keyword evidence="3" id="KW-1185">Reference proteome</keyword>
<keyword evidence="1" id="KW-0812">Transmembrane</keyword>
<keyword evidence="1" id="KW-0472">Membrane</keyword>
<name>A0A5C6TZF6_9BURK</name>
<gene>
    <name evidence="2" type="ORF">FSC37_09190</name>
</gene>
<protein>
    <submittedName>
        <fullName evidence="2">Uncharacterized protein</fullName>
    </submittedName>
</protein>
<comment type="caution">
    <text evidence="2">The sequence shown here is derived from an EMBL/GenBank/DDBJ whole genome shotgun (WGS) entry which is preliminary data.</text>
</comment>
<reference evidence="2 3" key="1">
    <citation type="submission" date="2019-08" db="EMBL/GenBank/DDBJ databases">
        <authorList>
            <person name="Khan S.A."/>
            <person name="Jeon C.O."/>
            <person name="Jeong S.E."/>
        </authorList>
    </citation>
    <scope>NUCLEOTIDE SEQUENCE [LARGE SCALE GENOMIC DNA]</scope>
    <source>
        <strain evidence="3">IMCC1728</strain>
    </source>
</reference>
<organism evidence="2 3">
    <name type="scientific">Piscinibacter aquaticus</name>
    <dbReference type="NCBI Taxonomy" id="392597"/>
    <lineage>
        <taxon>Bacteria</taxon>
        <taxon>Pseudomonadati</taxon>
        <taxon>Pseudomonadota</taxon>
        <taxon>Betaproteobacteria</taxon>
        <taxon>Burkholderiales</taxon>
        <taxon>Sphaerotilaceae</taxon>
        <taxon>Piscinibacter</taxon>
    </lineage>
</organism>